<evidence type="ECO:0000256" key="3">
    <source>
        <dbReference type="ARBA" id="ARBA00022553"/>
    </source>
</evidence>
<gene>
    <name evidence="8" type="ORF">SAE01_15360</name>
</gene>
<name>A0A512BAQ9_9BACT</name>
<keyword evidence="9" id="KW-1185">Reference proteome</keyword>
<keyword evidence="6" id="KW-0812">Transmembrane</keyword>
<dbReference type="Pfam" id="PF02518">
    <property type="entry name" value="HATPase_c"/>
    <property type="match status" value="1"/>
</dbReference>
<keyword evidence="6" id="KW-0472">Membrane</keyword>
<dbReference type="InterPro" id="IPR003661">
    <property type="entry name" value="HisK_dim/P_dom"/>
</dbReference>
<dbReference type="PROSITE" id="PS50109">
    <property type="entry name" value="HIS_KIN"/>
    <property type="match status" value="1"/>
</dbReference>
<dbReference type="PRINTS" id="PR00344">
    <property type="entry name" value="BCTRLSENSOR"/>
</dbReference>
<dbReference type="InterPro" id="IPR005467">
    <property type="entry name" value="His_kinase_dom"/>
</dbReference>
<dbReference type="InterPro" id="IPR036097">
    <property type="entry name" value="HisK_dim/P_sf"/>
</dbReference>
<dbReference type="InterPro" id="IPR003594">
    <property type="entry name" value="HATPase_dom"/>
</dbReference>
<evidence type="ECO:0000313" key="8">
    <source>
        <dbReference type="EMBL" id="GEO09040.1"/>
    </source>
</evidence>
<keyword evidence="4" id="KW-0808">Transferase</keyword>
<dbReference type="PANTHER" id="PTHR43547:SF2">
    <property type="entry name" value="HYBRID SIGNAL TRANSDUCTION HISTIDINE KINASE C"/>
    <property type="match status" value="1"/>
</dbReference>
<dbReference type="SUPFAM" id="SSF55874">
    <property type="entry name" value="ATPase domain of HSP90 chaperone/DNA topoisomerase II/histidine kinase"/>
    <property type="match status" value="1"/>
</dbReference>
<dbReference type="Pfam" id="PF00512">
    <property type="entry name" value="HisKA"/>
    <property type="match status" value="1"/>
</dbReference>
<dbReference type="FunFam" id="3.30.565.10:FF:000006">
    <property type="entry name" value="Sensor histidine kinase WalK"/>
    <property type="match status" value="1"/>
</dbReference>
<evidence type="ECO:0000259" key="7">
    <source>
        <dbReference type="PROSITE" id="PS50109"/>
    </source>
</evidence>
<dbReference type="CDD" id="cd00075">
    <property type="entry name" value="HATPase"/>
    <property type="match status" value="1"/>
</dbReference>
<evidence type="ECO:0000256" key="4">
    <source>
        <dbReference type="ARBA" id="ARBA00022679"/>
    </source>
</evidence>
<evidence type="ECO:0000256" key="2">
    <source>
        <dbReference type="ARBA" id="ARBA00012438"/>
    </source>
</evidence>
<reference evidence="8 9" key="1">
    <citation type="submission" date="2019-07" db="EMBL/GenBank/DDBJ databases">
        <title>Whole genome shotgun sequence of Segetibacter aerophilus NBRC 106135.</title>
        <authorList>
            <person name="Hosoyama A."/>
            <person name="Uohara A."/>
            <person name="Ohji S."/>
            <person name="Ichikawa N."/>
        </authorList>
    </citation>
    <scope>NUCLEOTIDE SEQUENCE [LARGE SCALE GENOMIC DNA]</scope>
    <source>
        <strain evidence="8 9">NBRC 106135</strain>
    </source>
</reference>
<keyword evidence="5" id="KW-0418">Kinase</keyword>
<protein>
    <recommendedName>
        <fullName evidence="2">histidine kinase</fullName>
        <ecNumber evidence="2">2.7.13.3</ecNumber>
    </recommendedName>
</protein>
<comment type="caution">
    <text evidence="8">The sequence shown here is derived from an EMBL/GenBank/DDBJ whole genome shotgun (WGS) entry which is preliminary data.</text>
</comment>
<comment type="catalytic activity">
    <reaction evidence="1">
        <text>ATP + protein L-histidine = ADP + protein N-phospho-L-histidine.</text>
        <dbReference type="EC" id="2.7.13.3"/>
    </reaction>
</comment>
<dbReference type="InterPro" id="IPR004358">
    <property type="entry name" value="Sig_transdc_His_kin-like_C"/>
</dbReference>
<evidence type="ECO:0000313" key="9">
    <source>
        <dbReference type="Proteomes" id="UP000321513"/>
    </source>
</evidence>
<dbReference type="AlphaFoldDB" id="A0A512BAQ9"/>
<dbReference type="SUPFAM" id="SSF47384">
    <property type="entry name" value="Homodimeric domain of signal transducing histidine kinase"/>
    <property type="match status" value="1"/>
</dbReference>
<feature type="domain" description="Histidine kinase" evidence="7">
    <location>
        <begin position="334"/>
        <end position="550"/>
    </location>
</feature>
<dbReference type="Gene3D" id="1.10.287.130">
    <property type="match status" value="1"/>
</dbReference>
<evidence type="ECO:0000256" key="1">
    <source>
        <dbReference type="ARBA" id="ARBA00000085"/>
    </source>
</evidence>
<keyword evidence="6" id="KW-1133">Transmembrane helix</keyword>
<dbReference type="InterPro" id="IPR036890">
    <property type="entry name" value="HATPase_C_sf"/>
</dbReference>
<feature type="transmembrane region" description="Helical" evidence="6">
    <location>
        <begin position="293"/>
        <end position="315"/>
    </location>
</feature>
<dbReference type="SMART" id="SM00388">
    <property type="entry name" value="HisKA"/>
    <property type="match status" value="1"/>
</dbReference>
<accession>A0A512BAQ9</accession>
<organism evidence="8 9">
    <name type="scientific">Segetibacter aerophilus</name>
    <dbReference type="NCBI Taxonomy" id="670293"/>
    <lineage>
        <taxon>Bacteria</taxon>
        <taxon>Pseudomonadati</taxon>
        <taxon>Bacteroidota</taxon>
        <taxon>Chitinophagia</taxon>
        <taxon>Chitinophagales</taxon>
        <taxon>Chitinophagaceae</taxon>
        <taxon>Segetibacter</taxon>
    </lineage>
</organism>
<dbReference type="EC" id="2.7.13.3" evidence="2"/>
<proteinExistence type="predicted"/>
<dbReference type="Gene3D" id="3.30.565.10">
    <property type="entry name" value="Histidine kinase-like ATPase, C-terminal domain"/>
    <property type="match status" value="1"/>
</dbReference>
<dbReference type="CDD" id="cd00082">
    <property type="entry name" value="HisKA"/>
    <property type="match status" value="1"/>
</dbReference>
<dbReference type="GO" id="GO:0000155">
    <property type="term" value="F:phosphorelay sensor kinase activity"/>
    <property type="evidence" value="ECO:0007669"/>
    <property type="project" value="InterPro"/>
</dbReference>
<evidence type="ECO:0000256" key="5">
    <source>
        <dbReference type="ARBA" id="ARBA00022777"/>
    </source>
</evidence>
<dbReference type="EMBL" id="BJYT01000005">
    <property type="protein sequence ID" value="GEO09040.1"/>
    <property type="molecule type" value="Genomic_DNA"/>
</dbReference>
<keyword evidence="3" id="KW-0597">Phosphoprotein</keyword>
<dbReference type="Proteomes" id="UP000321513">
    <property type="component" value="Unassembled WGS sequence"/>
</dbReference>
<evidence type="ECO:0000256" key="6">
    <source>
        <dbReference type="SAM" id="Phobius"/>
    </source>
</evidence>
<dbReference type="SMART" id="SM00387">
    <property type="entry name" value="HATPase_c"/>
    <property type="match status" value="1"/>
</dbReference>
<sequence>MVVTLFVITAFQCYWIYNNYQREATTLRVKSNSLFRQVVEEVQASHLRFDTVKTKNVKEVIDNNLLPAVSQTMSAPANVSRRSIVRLTNTVVNRLKDDSTGKGINNRKEVFITLKPGSSFISNDSIHPHTIKLDTINPASIGNVVIINGVRSSDSSSAQDFRLQMAERLMSRQLPPLGTNRHVVRMVLSEKDSNRQKERRLFFKKKLPNMPPDVDFVYRISTPFDSLPLNELSNAYTTKSSADRLNVPFNIYKTSRKEGIVEEKDNEVLVGIEQPSIYRLELGNSFPYLIEKISLPIGFSFFLVAVTLLSFVAFYTSLIRQHKLAEVKNDFISNITHELKTPIATVSVAIEALRNFNALQDKERTKEYLDISEGELNRLSLLVDKVLKFSMFEQDKIELQVDTFDMRLLVEEVVSYLRVQLDKAGAIVKIEAEGNTEMKGDFIHLQSVIFNLLDNAIKYTGKDAAIKVDIKGSLEQLVIAVKDNGPGIAQEYKDKIFEKFFRVPTGNQHNVKGYGLGLSYVAHVIQMHKGMIEVESSEGKGSSFIIKFPR</sequence>
<dbReference type="PANTHER" id="PTHR43547">
    <property type="entry name" value="TWO-COMPONENT HISTIDINE KINASE"/>
    <property type="match status" value="1"/>
</dbReference>